<dbReference type="GO" id="GO:0015648">
    <property type="term" value="F:lipid-linked peptidoglycan transporter activity"/>
    <property type="evidence" value="ECO:0007669"/>
    <property type="project" value="UniProtKB-UniRule"/>
</dbReference>
<evidence type="ECO:0000256" key="7">
    <source>
        <dbReference type="ARBA" id="ARBA00023136"/>
    </source>
</evidence>
<dbReference type="PANTHER" id="PTHR47019">
    <property type="entry name" value="LIPID II FLIPPASE MURJ"/>
    <property type="match status" value="1"/>
</dbReference>
<sequence length="543" mass="59449">MIWKKFFNSQTETVTGAAIILGATTLASRLLGFIRDRVLAHYFGAGDIVDVYYAAFKIPDLAYNLIILGAFSAGFIPIFSKLFNRSFLKNKKDEAWRLVNNAINTLGIFLIFLTIILIILAPLLVPLIAPGFSEEKLTLTIKMTRVMLLSPLLLGLSTVVGAVLQSLKNFFIYSLSPMMYNVGIIIGAVIFVPLLGNAGLAWGVILGALLHFLIQLPSLFHAGYAYFWLFNFKDKNLLNVIKLIIPRTLGLAAGQLNAIVMTVFASTLAVGSVAVYNYAFNLQSLPLGLIGISFAVAAFPTLSELAAKGDKEKIISTFSSTTRQILFFTIPLMILFLMLRAQIVRVVLGTGAFDWDATIKTSDTLAFFTLSLFAQSLIPLLARSFYALEDTITPFISGLISVGLNIIVAWQITKGNFGVEGLALAFSLGNLVNFILLWVLLRIRLKNLDETNILPAVYKMSAAAILMGLTVQALKQVGDVFLDTHTFLGILSQALLAGLGGLIIYILVGLLLKNKEMQIFINVIKKRLIRRPAVALDVSEINK</sequence>
<comment type="subcellular location">
    <subcellularLocation>
        <location evidence="1 8">Cell membrane</location>
        <topology evidence="1 8">Multi-pass membrane protein</topology>
    </subcellularLocation>
</comment>
<dbReference type="NCBIfam" id="TIGR01695">
    <property type="entry name" value="murJ_mviN"/>
    <property type="match status" value="1"/>
</dbReference>
<comment type="caution">
    <text evidence="10">The sequence shown here is derived from an EMBL/GenBank/DDBJ whole genome shotgun (WGS) entry which is preliminary data.</text>
</comment>
<feature type="transmembrane region" description="Helical" evidence="8">
    <location>
        <begin position="103"/>
        <end position="128"/>
    </location>
</feature>
<comment type="function">
    <text evidence="8 9">Involved in peptidoglycan biosynthesis. Transports lipid-linked peptidoglycan precursors from the inner to the outer leaflet of the cytoplasmic membrane.</text>
</comment>
<evidence type="ECO:0000256" key="3">
    <source>
        <dbReference type="ARBA" id="ARBA00022692"/>
    </source>
</evidence>
<keyword evidence="2 8" id="KW-1003">Cell membrane</keyword>
<protein>
    <recommendedName>
        <fullName evidence="8">Probable lipid II flippase MurJ</fullName>
    </recommendedName>
</protein>
<evidence type="ECO:0000256" key="9">
    <source>
        <dbReference type="PIRNR" id="PIRNR002869"/>
    </source>
</evidence>
<proteinExistence type="inferred from homology"/>
<keyword evidence="6 8" id="KW-1133">Transmembrane helix</keyword>
<comment type="pathway">
    <text evidence="8">Cell wall biogenesis; peptidoglycan biosynthesis.</text>
</comment>
<feature type="transmembrane region" description="Helical" evidence="8">
    <location>
        <begin position="453"/>
        <end position="474"/>
    </location>
</feature>
<dbReference type="InterPro" id="IPR004268">
    <property type="entry name" value="MurJ"/>
</dbReference>
<accession>A0A0G1D4F9</accession>
<feature type="transmembrane region" description="Helical" evidence="8">
    <location>
        <begin position="61"/>
        <end position="83"/>
    </location>
</feature>
<feature type="transmembrane region" description="Helical" evidence="8">
    <location>
        <begin position="179"/>
        <end position="202"/>
    </location>
</feature>
<feature type="transmembrane region" description="Helical" evidence="8">
    <location>
        <begin position="251"/>
        <end position="279"/>
    </location>
</feature>
<keyword evidence="7 8" id="KW-0472">Membrane</keyword>
<evidence type="ECO:0000256" key="1">
    <source>
        <dbReference type="ARBA" id="ARBA00004651"/>
    </source>
</evidence>
<dbReference type="GO" id="GO:0034204">
    <property type="term" value="P:lipid translocation"/>
    <property type="evidence" value="ECO:0007669"/>
    <property type="project" value="TreeGrafter"/>
</dbReference>
<dbReference type="PIRSF" id="PIRSF002869">
    <property type="entry name" value="MviN"/>
    <property type="match status" value="1"/>
</dbReference>
<dbReference type="PANTHER" id="PTHR47019:SF1">
    <property type="entry name" value="LIPID II FLIPPASE MURJ"/>
    <property type="match status" value="1"/>
</dbReference>
<dbReference type="EMBL" id="LCDO01000004">
    <property type="protein sequence ID" value="KKS56918.1"/>
    <property type="molecule type" value="Genomic_DNA"/>
</dbReference>
<dbReference type="Pfam" id="PF03023">
    <property type="entry name" value="MurJ"/>
    <property type="match status" value="1"/>
</dbReference>
<evidence type="ECO:0000256" key="4">
    <source>
        <dbReference type="ARBA" id="ARBA00022960"/>
    </source>
</evidence>
<evidence type="ECO:0000313" key="11">
    <source>
        <dbReference type="Proteomes" id="UP000034837"/>
    </source>
</evidence>
<dbReference type="GO" id="GO:0009252">
    <property type="term" value="P:peptidoglycan biosynthetic process"/>
    <property type="evidence" value="ECO:0007669"/>
    <property type="project" value="UniProtKB-UniRule"/>
</dbReference>
<keyword evidence="5 8" id="KW-0573">Peptidoglycan synthesis</keyword>
<feature type="transmembrane region" description="Helical" evidence="8">
    <location>
        <begin position="419"/>
        <end position="441"/>
    </location>
</feature>
<reference evidence="10 11" key="1">
    <citation type="journal article" date="2015" name="Nature">
        <title>rRNA introns, odd ribosomes, and small enigmatic genomes across a large radiation of phyla.</title>
        <authorList>
            <person name="Brown C.T."/>
            <person name="Hug L.A."/>
            <person name="Thomas B.C."/>
            <person name="Sharon I."/>
            <person name="Castelle C.J."/>
            <person name="Singh A."/>
            <person name="Wilkins M.J."/>
            <person name="Williams K.H."/>
            <person name="Banfield J.F."/>
        </authorList>
    </citation>
    <scope>NUCLEOTIDE SEQUENCE [LARGE SCALE GENOMIC DNA]</scope>
</reference>
<dbReference type="GO" id="GO:0005886">
    <property type="term" value="C:plasma membrane"/>
    <property type="evidence" value="ECO:0007669"/>
    <property type="project" value="UniProtKB-SubCell"/>
</dbReference>
<evidence type="ECO:0000256" key="6">
    <source>
        <dbReference type="ARBA" id="ARBA00022989"/>
    </source>
</evidence>
<comment type="similarity">
    <text evidence="8 9">Belongs to the MurJ/MviN family.</text>
</comment>
<dbReference type="HAMAP" id="MF_02078">
    <property type="entry name" value="MurJ_MviN"/>
    <property type="match status" value="1"/>
</dbReference>
<dbReference type="PRINTS" id="PR01806">
    <property type="entry name" value="VIRFACTRMVIN"/>
</dbReference>
<keyword evidence="3 8" id="KW-0812">Transmembrane</keyword>
<feature type="transmembrane region" description="Helical" evidence="8">
    <location>
        <begin position="13"/>
        <end position="31"/>
    </location>
</feature>
<dbReference type="Proteomes" id="UP000034837">
    <property type="component" value="Unassembled WGS sequence"/>
</dbReference>
<evidence type="ECO:0000256" key="5">
    <source>
        <dbReference type="ARBA" id="ARBA00022984"/>
    </source>
</evidence>
<dbReference type="GO" id="GO:0008360">
    <property type="term" value="P:regulation of cell shape"/>
    <property type="evidence" value="ECO:0007669"/>
    <property type="project" value="UniProtKB-UniRule"/>
</dbReference>
<dbReference type="CDD" id="cd13123">
    <property type="entry name" value="MATE_MurJ_like"/>
    <property type="match status" value="1"/>
</dbReference>
<dbReference type="InterPro" id="IPR051050">
    <property type="entry name" value="Lipid_II_flippase_MurJ/MviN"/>
</dbReference>
<feature type="transmembrane region" description="Helical" evidence="8">
    <location>
        <begin position="486"/>
        <end position="512"/>
    </location>
</feature>
<evidence type="ECO:0000256" key="8">
    <source>
        <dbReference type="HAMAP-Rule" id="MF_02078"/>
    </source>
</evidence>
<dbReference type="GO" id="GO:0071555">
    <property type="term" value="P:cell wall organization"/>
    <property type="evidence" value="ECO:0007669"/>
    <property type="project" value="UniProtKB-UniRule"/>
</dbReference>
<keyword evidence="4 8" id="KW-0133">Cell shape</keyword>
<feature type="transmembrane region" description="Helical" evidence="8">
    <location>
        <begin position="364"/>
        <end position="382"/>
    </location>
</feature>
<keyword evidence="8 9" id="KW-0961">Cell wall biogenesis/degradation</keyword>
<feature type="transmembrane region" description="Helical" evidence="8">
    <location>
        <begin position="285"/>
        <end position="305"/>
    </location>
</feature>
<feature type="transmembrane region" description="Helical" evidence="8">
    <location>
        <begin position="208"/>
        <end position="230"/>
    </location>
</feature>
<evidence type="ECO:0000313" key="10">
    <source>
        <dbReference type="EMBL" id="KKS56918.1"/>
    </source>
</evidence>
<dbReference type="UniPathway" id="UPA00219"/>
<keyword evidence="8 9" id="KW-0813">Transport</keyword>
<feature type="transmembrane region" description="Helical" evidence="8">
    <location>
        <begin position="325"/>
        <end position="344"/>
    </location>
</feature>
<evidence type="ECO:0000256" key="2">
    <source>
        <dbReference type="ARBA" id="ARBA00022475"/>
    </source>
</evidence>
<feature type="transmembrane region" description="Helical" evidence="8">
    <location>
        <begin position="148"/>
        <end position="167"/>
    </location>
</feature>
<gene>
    <name evidence="8" type="primary">murJ</name>
    <name evidence="10" type="ORF">UV20_C0004G0014</name>
</gene>
<organism evidence="10 11">
    <name type="scientific">Candidatus Magasanikbacteria bacterium GW2011_GWA2_42_32</name>
    <dbReference type="NCBI Taxonomy" id="1619039"/>
    <lineage>
        <taxon>Bacteria</taxon>
        <taxon>Candidatus Magasanikiibacteriota</taxon>
    </lineage>
</organism>
<feature type="transmembrane region" description="Helical" evidence="8">
    <location>
        <begin position="394"/>
        <end position="413"/>
    </location>
</feature>
<name>A0A0G1D4F9_9BACT</name>
<dbReference type="AlphaFoldDB" id="A0A0G1D4F9"/>